<dbReference type="InterPro" id="IPR007791">
    <property type="entry name" value="DjlA_N"/>
</dbReference>
<dbReference type="SUPFAM" id="SSF46565">
    <property type="entry name" value="Chaperone J-domain"/>
    <property type="match status" value="1"/>
</dbReference>
<dbReference type="EMBL" id="NAAD01000010">
    <property type="protein sequence ID" value="ORJ59770.1"/>
    <property type="molecule type" value="Genomic_DNA"/>
</dbReference>
<feature type="transmembrane region" description="Helical" evidence="1">
    <location>
        <begin position="6"/>
        <end position="30"/>
    </location>
</feature>
<reference evidence="3 4" key="1">
    <citation type="submission" date="2017-03" db="EMBL/GenBank/DDBJ databases">
        <title>Genome sequence of Geothermobacter sp. EPR-M, Deep-Sea Iron Reducer.</title>
        <authorList>
            <person name="Tully B."/>
            <person name="Savalia P."/>
            <person name="Abuyen K."/>
            <person name="Baughan C."/>
            <person name="Romero E."/>
            <person name="Ronkowski C."/>
            <person name="Torres B."/>
            <person name="Tremblay J."/>
            <person name="Trujillo A."/>
            <person name="Tyler M."/>
            <person name="Perez-Rodriguez I."/>
            <person name="Amend J."/>
        </authorList>
    </citation>
    <scope>NUCLEOTIDE SEQUENCE [LARGE SCALE GENOMIC DNA]</scope>
    <source>
        <strain evidence="3 4">EPR-M</strain>
    </source>
</reference>
<dbReference type="CDD" id="cd07316">
    <property type="entry name" value="terB_like_DjlA"/>
    <property type="match status" value="1"/>
</dbReference>
<keyword evidence="4" id="KW-1185">Reference proteome</keyword>
<name>A0A1X0Y3M6_9BACT</name>
<dbReference type="PRINTS" id="PR00625">
    <property type="entry name" value="JDOMAIN"/>
</dbReference>
<comment type="caution">
    <text evidence="3">The sequence shown here is derived from an EMBL/GenBank/DDBJ whole genome shotgun (WGS) entry which is preliminary data.</text>
</comment>
<dbReference type="Gene3D" id="1.10.287.110">
    <property type="entry name" value="DnaJ domain"/>
    <property type="match status" value="1"/>
</dbReference>
<dbReference type="SUPFAM" id="SSF158682">
    <property type="entry name" value="TerB-like"/>
    <property type="match status" value="1"/>
</dbReference>
<dbReference type="Pfam" id="PF00226">
    <property type="entry name" value="DnaJ"/>
    <property type="match status" value="1"/>
</dbReference>
<dbReference type="SMART" id="SM00271">
    <property type="entry name" value="DnaJ"/>
    <property type="match status" value="1"/>
</dbReference>
<dbReference type="InterPro" id="IPR029024">
    <property type="entry name" value="TerB-like"/>
</dbReference>
<keyword evidence="1" id="KW-1133">Transmembrane helix</keyword>
<gene>
    <name evidence="3" type="ORF">B5V00_08820</name>
</gene>
<feature type="domain" description="J" evidence="2">
    <location>
        <begin position="194"/>
        <end position="258"/>
    </location>
</feature>
<dbReference type="Gene3D" id="1.10.3680.10">
    <property type="entry name" value="TerB-like"/>
    <property type="match status" value="1"/>
</dbReference>
<dbReference type="Pfam" id="PF05099">
    <property type="entry name" value="TerB"/>
    <property type="match status" value="1"/>
</dbReference>
<keyword evidence="1" id="KW-0812">Transmembrane</keyword>
<evidence type="ECO:0000259" key="2">
    <source>
        <dbReference type="PROSITE" id="PS50076"/>
    </source>
</evidence>
<dbReference type="RefSeq" id="WP_085010420.1">
    <property type="nucleotide sequence ID" value="NZ_NAAD01000010.1"/>
</dbReference>
<dbReference type="PROSITE" id="PS50076">
    <property type="entry name" value="DNAJ_2"/>
    <property type="match status" value="1"/>
</dbReference>
<dbReference type="STRING" id="1969733.B5V00_08820"/>
<protein>
    <submittedName>
        <fullName evidence="3">Molecular chaperone DjlA</fullName>
    </submittedName>
</protein>
<dbReference type="AlphaFoldDB" id="A0A1X0Y3M6"/>
<dbReference type="CDD" id="cd06257">
    <property type="entry name" value="DnaJ"/>
    <property type="match status" value="1"/>
</dbReference>
<dbReference type="OrthoDB" id="9779889at2"/>
<dbReference type="Proteomes" id="UP000193136">
    <property type="component" value="Unassembled WGS sequence"/>
</dbReference>
<sequence length="259" mass="28530">MSWLSGIIGGGIGAMLGGPFGALIGAAIGASMGGGQTRPQLEGGYAGGIHPSQQKQMLFFTAAFSMVGKLAKADGRVCDDEIAAIRRIARDAMGLDEQTRRFAIEILNQSKQSPETFGDYARQFGELFWQQQDMCQFMMSFLFEVAMADGNLHPEEERMLLEAKQAFRLPDAIYQSLYARYVGRQRPGSLGLEEHYRTLGVSSDISDADLKKLYRKKVAEYHPDKIEGKGLPPEFIKFANDKLAEINAAYEAICKARGI</sequence>
<evidence type="ECO:0000313" key="3">
    <source>
        <dbReference type="EMBL" id="ORJ59770.1"/>
    </source>
</evidence>
<proteinExistence type="predicted"/>
<dbReference type="NCBIfam" id="NF006948">
    <property type="entry name" value="PRK09430.1"/>
    <property type="match status" value="1"/>
</dbReference>
<evidence type="ECO:0000313" key="4">
    <source>
        <dbReference type="Proteomes" id="UP000193136"/>
    </source>
</evidence>
<accession>A0A1X0Y3M6</accession>
<keyword evidence="1" id="KW-0472">Membrane</keyword>
<evidence type="ECO:0000256" key="1">
    <source>
        <dbReference type="SAM" id="Phobius"/>
    </source>
</evidence>
<organism evidence="3 4">
    <name type="scientific">Geothermobacter hydrogeniphilus</name>
    <dbReference type="NCBI Taxonomy" id="1969733"/>
    <lineage>
        <taxon>Bacteria</taxon>
        <taxon>Pseudomonadati</taxon>
        <taxon>Thermodesulfobacteriota</taxon>
        <taxon>Desulfuromonadia</taxon>
        <taxon>Desulfuromonadales</taxon>
        <taxon>Geothermobacteraceae</taxon>
        <taxon>Geothermobacter</taxon>
    </lineage>
</organism>
<dbReference type="InterPro" id="IPR001623">
    <property type="entry name" value="DnaJ_domain"/>
</dbReference>
<dbReference type="InterPro" id="IPR036869">
    <property type="entry name" value="J_dom_sf"/>
</dbReference>